<dbReference type="EMBL" id="CP015220">
    <property type="protein sequence ID" value="AMY23801.1"/>
    <property type="molecule type" value="Genomic_DNA"/>
</dbReference>
<evidence type="ECO:0000256" key="1">
    <source>
        <dbReference type="ARBA" id="ARBA00008791"/>
    </source>
</evidence>
<organism evidence="3 4">
    <name type="scientific">Rhodococcoides fascians</name>
    <name type="common">Rhodococcus fascians</name>
    <dbReference type="NCBI Taxonomy" id="1828"/>
    <lineage>
        <taxon>Bacteria</taxon>
        <taxon>Bacillati</taxon>
        <taxon>Actinomycetota</taxon>
        <taxon>Actinomycetes</taxon>
        <taxon>Mycobacteriales</taxon>
        <taxon>Nocardiaceae</taxon>
        <taxon>Rhodococcoides</taxon>
    </lineage>
</organism>
<gene>
    <name evidence="3" type="ORF">A3Q41_02502</name>
</gene>
<dbReference type="OrthoDB" id="5419113at2"/>
<reference evidence="4" key="2">
    <citation type="submission" date="2016-04" db="EMBL/GenBank/DDBJ databases">
        <title>Complete Genome and Plasmid Sequences for Rhodococcus fascians D188 and Draft Sequences for Rhodococcus spp. Isolates PBTS 1 and PBTS 2.</title>
        <authorList>
            <person name="Stamer R."/>
            <person name="Vereecke D."/>
            <person name="Zhang Y."/>
            <person name="Schilkey F."/>
            <person name="Devitt N."/>
            <person name="Randall J."/>
        </authorList>
    </citation>
    <scope>NUCLEOTIDE SEQUENCE [LARGE SCALE GENOMIC DNA]</scope>
    <source>
        <strain evidence="4">PBTS2</strain>
    </source>
</reference>
<name>A0A143QLK2_RHOFA</name>
<dbReference type="PATRIC" id="fig|1653479.3.peg.2533"/>
<dbReference type="InterPro" id="IPR006016">
    <property type="entry name" value="UspA"/>
</dbReference>
<dbReference type="InterPro" id="IPR006015">
    <property type="entry name" value="Universal_stress_UspA"/>
</dbReference>
<dbReference type="PRINTS" id="PR01438">
    <property type="entry name" value="UNVRSLSTRESS"/>
</dbReference>
<accession>A0A143QLK2</accession>
<protein>
    <submittedName>
        <fullName evidence="3">Universal stress protein</fullName>
    </submittedName>
</protein>
<dbReference type="Pfam" id="PF00582">
    <property type="entry name" value="Usp"/>
    <property type="match status" value="1"/>
</dbReference>
<keyword evidence="4" id="KW-1185">Reference proteome</keyword>
<dbReference type="RefSeq" id="WP_048320608.1">
    <property type="nucleotide sequence ID" value="NZ_CP015220.1"/>
</dbReference>
<evidence type="ECO:0000259" key="2">
    <source>
        <dbReference type="Pfam" id="PF00582"/>
    </source>
</evidence>
<dbReference type="Gene3D" id="3.40.50.620">
    <property type="entry name" value="HUPs"/>
    <property type="match status" value="1"/>
</dbReference>
<feature type="domain" description="UspA" evidence="2">
    <location>
        <begin position="2"/>
        <end position="133"/>
    </location>
</feature>
<dbReference type="Proteomes" id="UP000076038">
    <property type="component" value="Chromosome"/>
</dbReference>
<dbReference type="AlphaFoldDB" id="A0A143QLK2"/>
<evidence type="ECO:0000313" key="4">
    <source>
        <dbReference type="Proteomes" id="UP000076038"/>
    </source>
</evidence>
<dbReference type="InterPro" id="IPR014729">
    <property type="entry name" value="Rossmann-like_a/b/a_fold"/>
</dbReference>
<dbReference type="SUPFAM" id="SSF52402">
    <property type="entry name" value="Adenine nucleotide alpha hydrolases-like"/>
    <property type="match status" value="1"/>
</dbReference>
<evidence type="ECO:0000313" key="3">
    <source>
        <dbReference type="EMBL" id="AMY23801.1"/>
    </source>
</evidence>
<reference evidence="3 4" key="1">
    <citation type="journal article" date="2016" name="Genome Announc.">
        <title>Complete Genome and Plasmid Sequences for Rhodococcus fascians D188 and Draft Sequences for Rhodococcus Isolates PBTS 1 and PBTS 2.</title>
        <authorList>
            <person name="Stamler R.A."/>
            <person name="Vereecke D."/>
            <person name="Zhang Y."/>
            <person name="Schilkey F."/>
            <person name="Devitt N."/>
            <person name="Randall J.J."/>
        </authorList>
    </citation>
    <scope>NUCLEOTIDE SEQUENCE [LARGE SCALE GENOMIC DNA]</scope>
    <source>
        <strain evidence="3 4">PBTS2</strain>
    </source>
</reference>
<comment type="similarity">
    <text evidence="1">Belongs to the universal stress protein A family.</text>
</comment>
<sequence length="136" mass="14141">MTVGVLHNNSPEGRAALAAAVREARIRETDLVVLHALSGSAEPSAEAGETAAVSTSVETALGDIDNAEAVAWTVAVGRPDPDAVNTLLTLVEEQKSEILVVGSRHRSAVGKFLMGQTIQRLLLEIPVPVLLVKSGA</sequence>
<dbReference type="KEGG" id="rhs:A3Q41_02502"/>
<proteinExistence type="inferred from homology"/>